<dbReference type="PANTHER" id="PTHR11771">
    <property type="entry name" value="LIPOXYGENASE"/>
    <property type="match status" value="1"/>
</dbReference>
<organism evidence="1 2">
    <name type="scientific">Chaetoceros tenuissimus</name>
    <dbReference type="NCBI Taxonomy" id="426638"/>
    <lineage>
        <taxon>Eukaryota</taxon>
        <taxon>Sar</taxon>
        <taxon>Stramenopiles</taxon>
        <taxon>Ochrophyta</taxon>
        <taxon>Bacillariophyta</taxon>
        <taxon>Coscinodiscophyceae</taxon>
        <taxon>Chaetocerotophycidae</taxon>
        <taxon>Chaetocerotales</taxon>
        <taxon>Chaetocerotaceae</taxon>
        <taxon>Chaetoceros</taxon>
    </lineage>
</organism>
<dbReference type="GO" id="GO:0034440">
    <property type="term" value="P:lipid oxidation"/>
    <property type="evidence" value="ECO:0007669"/>
    <property type="project" value="InterPro"/>
</dbReference>
<dbReference type="GO" id="GO:0016702">
    <property type="term" value="F:oxidoreductase activity, acting on single donors with incorporation of molecular oxygen, incorporation of two atoms of oxygen"/>
    <property type="evidence" value="ECO:0007669"/>
    <property type="project" value="InterPro"/>
</dbReference>
<sequence length="548" mass="63266">MSVCFNSLYKRIFLAKIKKANNISVETENTLLEACDPLTLSATAILPQDYIKQNAKPPTDDQVKTGDVDLGWKKIDGEWIRTELKEYDKRVSPNFETSILGEDDLFTTYTCFEKCVGKTIRSKIIHPLIDTAVYVEDNTILQETLLGEGQAQPESYNTDFNMQTDESFSRIFFYGLGAVLLCEESNNDITRLDLGPYMVDIPLQELEVRDGFRRYGCRIHFDDNQIVSAIHDYAKNKTYKRNDKDWQEAKWLAKVNTFFLVTVKHHLIWTHLVVSNVTTRETIVHLPPDHPLRRLLTIFTYRSTEINTSAFDVLIPENSLLHRACALEYPSMVSMFDTAYVTSNAYEPFVERKVKPELVTLSKQGKFPYLSEGFEYYEIVDAFVRDWITEAGTENILDESAMLFYDAMRDHSFGQKYVIPSYQGTEGMIKLLSQIIFSVTAMHELVGTVVDYTSDINRAGFRIGNTEKVTIDVQSLLLTSIIAASTSLRMPSLMEPYPNFFYGWERKVWDRFLSKLKDQSKKVEEAEKNRKFEFKYFDPCRFECSVSL</sequence>
<keyword evidence="2" id="KW-1185">Reference proteome</keyword>
<dbReference type="SUPFAM" id="SSF48484">
    <property type="entry name" value="Lipoxigenase"/>
    <property type="match status" value="1"/>
</dbReference>
<evidence type="ECO:0000313" key="1">
    <source>
        <dbReference type="EMBL" id="GFH48820.1"/>
    </source>
</evidence>
<dbReference type="InterPro" id="IPR036226">
    <property type="entry name" value="LipOase_C_sf"/>
</dbReference>
<evidence type="ECO:0000313" key="2">
    <source>
        <dbReference type="Proteomes" id="UP001054902"/>
    </source>
</evidence>
<proteinExistence type="predicted"/>
<dbReference type="Gene3D" id="1.20.245.10">
    <property type="entry name" value="Lipoxygenase-1, Domain 5"/>
    <property type="match status" value="1"/>
</dbReference>
<comment type="caution">
    <text evidence="1">The sequence shown here is derived from an EMBL/GenBank/DDBJ whole genome shotgun (WGS) entry which is preliminary data.</text>
</comment>
<gene>
    <name evidence="1" type="ORF">CTEN210_05296</name>
</gene>
<dbReference type="InterPro" id="IPR000907">
    <property type="entry name" value="LipOase"/>
</dbReference>
<name>A0AAD3CPF7_9STRA</name>
<evidence type="ECO:0008006" key="3">
    <source>
        <dbReference type="Google" id="ProtNLM"/>
    </source>
</evidence>
<dbReference type="AlphaFoldDB" id="A0AAD3CPF7"/>
<accession>A0AAD3CPF7</accession>
<dbReference type="GO" id="GO:0046872">
    <property type="term" value="F:metal ion binding"/>
    <property type="evidence" value="ECO:0007669"/>
    <property type="project" value="InterPro"/>
</dbReference>
<reference evidence="1 2" key="1">
    <citation type="journal article" date="2021" name="Sci. Rep.">
        <title>The genome of the diatom Chaetoceros tenuissimus carries an ancient integrated fragment of an extant virus.</title>
        <authorList>
            <person name="Hongo Y."/>
            <person name="Kimura K."/>
            <person name="Takaki Y."/>
            <person name="Yoshida Y."/>
            <person name="Baba S."/>
            <person name="Kobayashi G."/>
            <person name="Nagasaki K."/>
            <person name="Hano T."/>
            <person name="Tomaru Y."/>
        </authorList>
    </citation>
    <scope>NUCLEOTIDE SEQUENCE [LARGE SCALE GENOMIC DNA]</scope>
    <source>
        <strain evidence="1 2">NIES-3715</strain>
    </source>
</reference>
<dbReference type="EMBL" id="BLLK01000029">
    <property type="protein sequence ID" value="GFH48820.1"/>
    <property type="molecule type" value="Genomic_DNA"/>
</dbReference>
<protein>
    <recommendedName>
        <fullName evidence="3">Lipoxygenase domain-containing protein</fullName>
    </recommendedName>
</protein>
<dbReference type="Proteomes" id="UP001054902">
    <property type="component" value="Unassembled WGS sequence"/>
</dbReference>